<sequence>MEILQQTQRKVAVYLGARVSFSSATSKTIFVAVVYSCGSLGHHRVRSLTVPAKWRVIPHHVPHADTTVISSSSTSTSAKLPPSGVMHSELTAPQKIHYATRKMAEERNYIQYGKHLSKGCFSNVLGSCKYQKDGKWFNTVLEPTGRRPFMKSVHQTTEATLDLASKQQPQKDATIMCRMHR</sequence>
<comment type="caution">
    <text evidence="1">The sequence shown here is derived from an EMBL/GenBank/DDBJ whole genome shotgun (WGS) entry which is preliminary data.</text>
</comment>
<dbReference type="Proteomes" id="UP001163321">
    <property type="component" value="Chromosome 12"/>
</dbReference>
<evidence type="ECO:0000313" key="2">
    <source>
        <dbReference type="Proteomes" id="UP001163321"/>
    </source>
</evidence>
<reference evidence="1 2" key="1">
    <citation type="journal article" date="2022" name="bioRxiv">
        <title>The genome of the oomycete Peronosclerospora sorghi, a cosmopolitan pathogen of maize and sorghum, is inflated with dispersed pseudogenes.</title>
        <authorList>
            <person name="Fletcher K."/>
            <person name="Martin F."/>
            <person name="Isakeit T."/>
            <person name="Cavanaugh K."/>
            <person name="Magill C."/>
            <person name="Michelmore R."/>
        </authorList>
    </citation>
    <scope>NUCLEOTIDE SEQUENCE [LARGE SCALE GENOMIC DNA]</scope>
    <source>
        <strain evidence="1">P6</strain>
    </source>
</reference>
<evidence type="ECO:0000313" key="1">
    <source>
        <dbReference type="EMBL" id="KAI9919191.1"/>
    </source>
</evidence>
<organism evidence="1 2">
    <name type="scientific">Peronosclerospora sorghi</name>
    <dbReference type="NCBI Taxonomy" id="230839"/>
    <lineage>
        <taxon>Eukaryota</taxon>
        <taxon>Sar</taxon>
        <taxon>Stramenopiles</taxon>
        <taxon>Oomycota</taxon>
        <taxon>Peronosporomycetes</taxon>
        <taxon>Peronosporales</taxon>
        <taxon>Peronosporaceae</taxon>
        <taxon>Peronosclerospora</taxon>
    </lineage>
</organism>
<accession>A0ACC0WN86</accession>
<keyword evidence="2" id="KW-1185">Reference proteome</keyword>
<gene>
    <name evidence="1" type="ORF">PsorP6_012120</name>
</gene>
<proteinExistence type="predicted"/>
<name>A0ACC0WN86_9STRA</name>
<dbReference type="EMBL" id="CM047591">
    <property type="protein sequence ID" value="KAI9919191.1"/>
    <property type="molecule type" value="Genomic_DNA"/>
</dbReference>
<protein>
    <submittedName>
        <fullName evidence="1">Uncharacterized protein</fullName>
    </submittedName>
</protein>